<proteinExistence type="inferred from homology"/>
<keyword evidence="4" id="KW-0285">Flavoprotein</keyword>
<comment type="cofactor">
    <cofactor evidence="2">
        <name>[4Fe-4S] cluster</name>
        <dbReference type="ChEBI" id="CHEBI:49883"/>
    </cofactor>
</comment>
<evidence type="ECO:0000256" key="9">
    <source>
        <dbReference type="ARBA" id="ARBA00023014"/>
    </source>
</evidence>
<dbReference type="Proteomes" id="UP001310386">
    <property type="component" value="Unassembled WGS sequence"/>
</dbReference>
<dbReference type="SUPFAM" id="SSF51395">
    <property type="entry name" value="FMN-linked oxidoreductases"/>
    <property type="match status" value="1"/>
</dbReference>
<dbReference type="EMBL" id="JAYJLD010000005">
    <property type="protein sequence ID" value="MEB3100973.1"/>
    <property type="molecule type" value="Genomic_DNA"/>
</dbReference>
<dbReference type="SUPFAM" id="SSF51905">
    <property type="entry name" value="FAD/NAD(P)-binding domain"/>
    <property type="match status" value="1"/>
</dbReference>
<evidence type="ECO:0000313" key="12">
    <source>
        <dbReference type="EMBL" id="MEB3100973.1"/>
    </source>
</evidence>
<dbReference type="Gene3D" id="3.20.20.70">
    <property type="entry name" value="Aldolase class I"/>
    <property type="match status" value="1"/>
</dbReference>
<dbReference type="PANTHER" id="PTHR42917:SF2">
    <property type="entry name" value="2,4-DIENOYL-COA REDUCTASE [(2E)-ENOYL-COA-PRODUCING]"/>
    <property type="match status" value="1"/>
</dbReference>
<reference evidence="12" key="1">
    <citation type="submission" date="2023-12" db="EMBL/GenBank/DDBJ databases">
        <title>Fervidustalea candida gen. nov., sp. nov., a novel member of the family Paenibacillaceae isolated from a geothermal area.</title>
        <authorList>
            <person name="Li W.-J."/>
            <person name="Jiao J.-Y."/>
            <person name="Chen Y."/>
        </authorList>
    </citation>
    <scope>NUCLEOTIDE SEQUENCE</scope>
    <source>
        <strain evidence="12">SYSU GA230002</strain>
    </source>
</reference>
<comment type="cofactor">
    <cofactor evidence="1">
        <name>FMN</name>
        <dbReference type="ChEBI" id="CHEBI:58210"/>
    </cofactor>
</comment>
<dbReference type="PANTHER" id="PTHR42917">
    <property type="entry name" value="2,4-DIENOYL-COA REDUCTASE"/>
    <property type="match status" value="1"/>
</dbReference>
<dbReference type="Pfam" id="PF07992">
    <property type="entry name" value="Pyr_redox_2"/>
    <property type="match status" value="1"/>
</dbReference>
<dbReference type="InterPro" id="IPR013785">
    <property type="entry name" value="Aldolase_TIM"/>
</dbReference>
<dbReference type="Gene3D" id="3.50.50.60">
    <property type="entry name" value="FAD/NAD(P)-binding domain"/>
    <property type="match status" value="1"/>
</dbReference>
<gene>
    <name evidence="12" type="ORF">VF724_04780</name>
</gene>
<evidence type="ECO:0000259" key="11">
    <source>
        <dbReference type="Pfam" id="PF07992"/>
    </source>
</evidence>
<sequence length="648" mass="71264">MSKLYPHLFSEGRIGPVALKNRVILPALTSNFASETGEVTDQLIEFHRARAQGNAGLICVEGAFVHWSGKGTPKQLGLYKDELIPGFRKLTDSVHAYGVPVMLQLVHSGRQMTSKFSNMQPVAPSAIACPVTQEMPRALSTEEIEEMVESFALAAKRARAAGFDLVEFHAGHGYLISNFLSPDANKRGDRYGGNAENRFRFLKEIILHTWGLTGRDFPIVVRMNAADFTPEGLTIGQSQQYALWLQELGVAAISISMSVRSTYYRLSATSGVPDAYQTPYAEQFARILNIPVISAGKIVTPTVAEEVLAGERANFVAMGRALIADPHLVRKTIEGRESDIIPCISCNACNQRTRRPQIICLTNGDTSREGTAHYNPTDKPKRVVVAGSGIAGLEYARVAARRGHQVTVMDEKDKWGRLLGLARTRVPGQTEFSKAVAYFNRELERLNVDFAYVEKLSPERVQQLHPDVAVVAAGNMFRAKHPSEVGAALAHEILYAYPDQPAEDGKPIVVIGGGVLGAETALYLKKRHAESPVTILEPGPSIIYDAHPTVRFFLEERLLEAGVDIRTDVENLRYDGNSASGIFHNQQLSYEGCRVIAESALDEWPQQDTAGQLSWNQTAPTVQILGDAYEASDLAERVWKAGEWAREL</sequence>
<evidence type="ECO:0000256" key="8">
    <source>
        <dbReference type="ARBA" id="ARBA00023004"/>
    </source>
</evidence>
<keyword evidence="13" id="KW-1185">Reference proteome</keyword>
<evidence type="ECO:0000256" key="5">
    <source>
        <dbReference type="ARBA" id="ARBA00022643"/>
    </source>
</evidence>
<keyword evidence="9" id="KW-0411">Iron-sulfur</keyword>
<dbReference type="InterPro" id="IPR001155">
    <property type="entry name" value="OxRdtase_FMN_N"/>
</dbReference>
<protein>
    <submittedName>
        <fullName evidence="12">FAD-dependent oxidoreductase</fullName>
    </submittedName>
</protein>
<comment type="caution">
    <text evidence="12">The sequence shown here is derived from an EMBL/GenBank/DDBJ whole genome shotgun (WGS) entry which is preliminary data.</text>
</comment>
<evidence type="ECO:0000256" key="2">
    <source>
        <dbReference type="ARBA" id="ARBA00001966"/>
    </source>
</evidence>
<feature type="domain" description="NADH:flavin oxidoreductase/NADH oxidase N-terminal" evidence="10">
    <location>
        <begin position="8"/>
        <end position="337"/>
    </location>
</feature>
<evidence type="ECO:0000259" key="10">
    <source>
        <dbReference type="Pfam" id="PF00724"/>
    </source>
</evidence>
<keyword evidence="8" id="KW-0408">Iron</keyword>
<dbReference type="PRINTS" id="PR00469">
    <property type="entry name" value="PNDRDTASEII"/>
</dbReference>
<evidence type="ECO:0000313" key="13">
    <source>
        <dbReference type="Proteomes" id="UP001310386"/>
    </source>
</evidence>
<name>A0ABU5ZEP7_9BACL</name>
<dbReference type="CDD" id="cd02803">
    <property type="entry name" value="OYE_like_FMN_family"/>
    <property type="match status" value="1"/>
</dbReference>
<dbReference type="Pfam" id="PF00724">
    <property type="entry name" value="Oxidored_FMN"/>
    <property type="match status" value="1"/>
</dbReference>
<dbReference type="InterPro" id="IPR051793">
    <property type="entry name" value="NADH:flavin_oxidoreductase"/>
</dbReference>
<evidence type="ECO:0000256" key="4">
    <source>
        <dbReference type="ARBA" id="ARBA00022630"/>
    </source>
</evidence>
<evidence type="ECO:0000256" key="6">
    <source>
        <dbReference type="ARBA" id="ARBA00022723"/>
    </source>
</evidence>
<dbReference type="Gene3D" id="3.40.50.720">
    <property type="entry name" value="NAD(P)-binding Rossmann-like Domain"/>
    <property type="match status" value="1"/>
</dbReference>
<dbReference type="InterPro" id="IPR036188">
    <property type="entry name" value="FAD/NAD-bd_sf"/>
</dbReference>
<comment type="similarity">
    <text evidence="3">In the N-terminal section; belongs to the NADH:flavin oxidoreductase/NADH oxidase family.</text>
</comment>
<evidence type="ECO:0000256" key="7">
    <source>
        <dbReference type="ARBA" id="ARBA00023002"/>
    </source>
</evidence>
<dbReference type="PRINTS" id="PR00368">
    <property type="entry name" value="FADPNR"/>
</dbReference>
<keyword evidence="5" id="KW-0288">FMN</keyword>
<accession>A0ABU5ZEP7</accession>
<evidence type="ECO:0000256" key="3">
    <source>
        <dbReference type="ARBA" id="ARBA00011048"/>
    </source>
</evidence>
<evidence type="ECO:0000256" key="1">
    <source>
        <dbReference type="ARBA" id="ARBA00001917"/>
    </source>
</evidence>
<keyword evidence="6" id="KW-0479">Metal-binding</keyword>
<dbReference type="RefSeq" id="WP_371753090.1">
    <property type="nucleotide sequence ID" value="NZ_JAYJLD010000005.1"/>
</dbReference>
<dbReference type="InterPro" id="IPR023753">
    <property type="entry name" value="FAD/NAD-binding_dom"/>
</dbReference>
<feature type="domain" description="FAD/NAD(P)-binding" evidence="11">
    <location>
        <begin position="382"/>
        <end position="579"/>
    </location>
</feature>
<keyword evidence="7" id="KW-0560">Oxidoreductase</keyword>
<organism evidence="12 13">
    <name type="scientific">Ferviditalea candida</name>
    <dbReference type="NCBI Taxonomy" id="3108399"/>
    <lineage>
        <taxon>Bacteria</taxon>
        <taxon>Bacillati</taxon>
        <taxon>Bacillota</taxon>
        <taxon>Bacilli</taxon>
        <taxon>Bacillales</taxon>
        <taxon>Paenibacillaceae</taxon>
        <taxon>Ferviditalea</taxon>
    </lineage>
</organism>